<dbReference type="Gene3D" id="1.20.1530.20">
    <property type="match status" value="1"/>
</dbReference>
<name>A0A346NM68_9ALTE</name>
<keyword evidence="8 9" id="KW-0472">Membrane</keyword>
<dbReference type="PANTHER" id="PTHR42751:SF1">
    <property type="entry name" value="CATION_PROTON ANTIPORTER YBAL-RELATED"/>
    <property type="match status" value="1"/>
</dbReference>
<comment type="similarity">
    <text evidence="2">Belongs to the monovalent cation:proton antiporter 2 (CPA2) transporter (TC 2.A.37) family.</text>
</comment>
<comment type="subcellular location">
    <subcellularLocation>
        <location evidence="1">Membrane</location>
        <topology evidence="1">Multi-pass membrane protein</topology>
    </subcellularLocation>
</comment>
<feature type="transmembrane region" description="Helical" evidence="9">
    <location>
        <begin position="6"/>
        <end position="36"/>
    </location>
</feature>
<evidence type="ECO:0000256" key="1">
    <source>
        <dbReference type="ARBA" id="ARBA00004141"/>
    </source>
</evidence>
<evidence type="ECO:0000256" key="3">
    <source>
        <dbReference type="ARBA" id="ARBA00022448"/>
    </source>
</evidence>
<evidence type="ECO:0000259" key="10">
    <source>
        <dbReference type="PROSITE" id="PS51201"/>
    </source>
</evidence>
<dbReference type="Pfam" id="PF02254">
    <property type="entry name" value="TrkA_N"/>
    <property type="match status" value="1"/>
</dbReference>
<keyword evidence="3" id="KW-0813">Transport</keyword>
<dbReference type="Pfam" id="PF00999">
    <property type="entry name" value="Na_H_Exchanger"/>
    <property type="match status" value="1"/>
</dbReference>
<dbReference type="OrthoDB" id="3418949at2"/>
<evidence type="ECO:0000256" key="7">
    <source>
        <dbReference type="ARBA" id="ARBA00023065"/>
    </source>
</evidence>
<keyword evidence="7" id="KW-0406">Ion transport</keyword>
<evidence type="ECO:0000256" key="5">
    <source>
        <dbReference type="ARBA" id="ARBA00022692"/>
    </source>
</evidence>
<organism evidence="11 12">
    <name type="scientific">Salinimonas sediminis</name>
    <dbReference type="NCBI Taxonomy" id="2303538"/>
    <lineage>
        <taxon>Bacteria</taxon>
        <taxon>Pseudomonadati</taxon>
        <taxon>Pseudomonadota</taxon>
        <taxon>Gammaproteobacteria</taxon>
        <taxon>Alteromonadales</taxon>
        <taxon>Alteromonadaceae</taxon>
        <taxon>Alteromonas/Salinimonas group</taxon>
        <taxon>Salinimonas</taxon>
    </lineage>
</organism>
<dbReference type="InterPro" id="IPR006153">
    <property type="entry name" value="Cation/H_exchanger_TM"/>
</dbReference>
<feature type="transmembrane region" description="Helical" evidence="9">
    <location>
        <begin position="78"/>
        <end position="100"/>
    </location>
</feature>
<dbReference type="Proteomes" id="UP000262073">
    <property type="component" value="Chromosome"/>
</dbReference>
<evidence type="ECO:0000256" key="8">
    <source>
        <dbReference type="ARBA" id="ARBA00023136"/>
    </source>
</evidence>
<feature type="domain" description="RCK N-terminal" evidence="10">
    <location>
        <begin position="384"/>
        <end position="501"/>
    </location>
</feature>
<evidence type="ECO:0000313" key="11">
    <source>
        <dbReference type="EMBL" id="AXR06625.1"/>
    </source>
</evidence>
<dbReference type="PANTHER" id="PTHR42751">
    <property type="entry name" value="SODIUM/HYDROGEN EXCHANGER FAMILY/TRKA DOMAIN PROTEIN"/>
    <property type="match status" value="1"/>
</dbReference>
<dbReference type="GO" id="GO:0015297">
    <property type="term" value="F:antiporter activity"/>
    <property type="evidence" value="ECO:0007669"/>
    <property type="project" value="UniProtKB-KW"/>
</dbReference>
<accession>A0A346NM68</accession>
<dbReference type="GO" id="GO:0016020">
    <property type="term" value="C:membrane"/>
    <property type="evidence" value="ECO:0007669"/>
    <property type="project" value="UniProtKB-SubCell"/>
</dbReference>
<evidence type="ECO:0000256" key="2">
    <source>
        <dbReference type="ARBA" id="ARBA00005551"/>
    </source>
</evidence>
<keyword evidence="12" id="KW-1185">Reference proteome</keyword>
<feature type="transmembrane region" description="Helical" evidence="9">
    <location>
        <begin position="302"/>
        <end position="326"/>
    </location>
</feature>
<dbReference type="EMBL" id="CP031769">
    <property type="protein sequence ID" value="AXR06625.1"/>
    <property type="molecule type" value="Genomic_DNA"/>
</dbReference>
<keyword evidence="5 9" id="KW-0812">Transmembrane</keyword>
<feature type="transmembrane region" description="Helical" evidence="9">
    <location>
        <begin position="270"/>
        <end position="290"/>
    </location>
</feature>
<dbReference type="InterPro" id="IPR036291">
    <property type="entry name" value="NAD(P)-bd_dom_sf"/>
</dbReference>
<dbReference type="GO" id="GO:1902600">
    <property type="term" value="P:proton transmembrane transport"/>
    <property type="evidence" value="ECO:0007669"/>
    <property type="project" value="InterPro"/>
</dbReference>
<feature type="transmembrane region" description="Helical" evidence="9">
    <location>
        <begin position="48"/>
        <end position="66"/>
    </location>
</feature>
<sequence length="530" mass="57517">MEYVFLLFAFMCGLGVKLVGIPPMVGYLAAGFILNAMGYGMNDNLQEIANLGITIMLFTIGLKLNVKDLSKREVWLGSIAHTTLWVAVGSVVLIAMGLLLSAATGAMDWQSAALIAFALSFSSTVCVIKVLEESGESKTRHGRLAIGILVMQDVFAVVFMVAVTGKLPSVWALGLLAVIPALPVINRVIDRSGHGELLPLTGFVLALGGYHVFDLVNIKGDLGALLVGMLLARHTKAVELAKSLLTFKDLFLIGFFLSIGLTALPDLNMLILAGAVSLLLPIKAAMYFGLFTMLRLRARTSYLTSLVLSNYSEFGLIVGALAVSLGMLQEQWLVVLALAVSISFVITSLLYRNSHGRYVRIKSAITPYERDKRLPEDIYPSIDNAEFLVIGMGRVGLGAYRSLSKLVDSRVIGMDADRQKTKRLREEGLNIICGDGEDIDLWDNLNITNARLVLLALPSIEDAINITRQLKFAGYTGKVAAIARYEDEVNELLAHGVDKVFNFFTEAGLGFAEESLAYVHANQDVIVPAK</sequence>
<dbReference type="InterPro" id="IPR038770">
    <property type="entry name" value="Na+/solute_symporter_sf"/>
</dbReference>
<feature type="transmembrane region" description="Helical" evidence="9">
    <location>
        <begin position="112"/>
        <end position="131"/>
    </location>
</feature>
<evidence type="ECO:0000256" key="9">
    <source>
        <dbReference type="SAM" id="Phobius"/>
    </source>
</evidence>
<dbReference type="GO" id="GO:0006813">
    <property type="term" value="P:potassium ion transport"/>
    <property type="evidence" value="ECO:0007669"/>
    <property type="project" value="InterPro"/>
</dbReference>
<dbReference type="Gene3D" id="3.40.50.720">
    <property type="entry name" value="NAD(P)-binding Rossmann-like Domain"/>
    <property type="match status" value="1"/>
</dbReference>
<evidence type="ECO:0000313" key="12">
    <source>
        <dbReference type="Proteomes" id="UP000262073"/>
    </source>
</evidence>
<dbReference type="SUPFAM" id="SSF51735">
    <property type="entry name" value="NAD(P)-binding Rossmann-fold domains"/>
    <property type="match status" value="1"/>
</dbReference>
<feature type="transmembrane region" description="Helical" evidence="9">
    <location>
        <begin position="244"/>
        <end position="264"/>
    </location>
</feature>
<gene>
    <name evidence="11" type="ORF">D0Y50_09725</name>
</gene>
<evidence type="ECO:0000256" key="6">
    <source>
        <dbReference type="ARBA" id="ARBA00022989"/>
    </source>
</evidence>
<evidence type="ECO:0000256" key="4">
    <source>
        <dbReference type="ARBA" id="ARBA00022449"/>
    </source>
</evidence>
<protein>
    <submittedName>
        <fullName evidence="11">Potassium transporter Kef</fullName>
    </submittedName>
</protein>
<keyword evidence="6 9" id="KW-1133">Transmembrane helix</keyword>
<dbReference type="RefSeq" id="WP_108568071.1">
    <property type="nucleotide sequence ID" value="NZ_CP031769.1"/>
</dbReference>
<dbReference type="InterPro" id="IPR003148">
    <property type="entry name" value="RCK_N"/>
</dbReference>
<dbReference type="KEGG" id="salm:D0Y50_09725"/>
<proteinExistence type="inferred from homology"/>
<reference evidence="11 12" key="1">
    <citation type="submission" date="2018-08" db="EMBL/GenBank/DDBJ databases">
        <title>Salinimonas sediminis sp. nov., a piezophilic bacterium isolated from a deep-sea sediment sample from the New Britain Trench.</title>
        <authorList>
            <person name="Cao J."/>
        </authorList>
    </citation>
    <scope>NUCLEOTIDE SEQUENCE [LARGE SCALE GENOMIC DNA]</scope>
    <source>
        <strain evidence="11 12">N102</strain>
    </source>
</reference>
<feature type="transmembrane region" description="Helical" evidence="9">
    <location>
        <begin position="170"/>
        <end position="189"/>
    </location>
</feature>
<keyword evidence="4" id="KW-0050">Antiport</keyword>
<feature type="transmembrane region" description="Helical" evidence="9">
    <location>
        <begin position="332"/>
        <end position="351"/>
    </location>
</feature>
<dbReference type="PROSITE" id="PS51201">
    <property type="entry name" value="RCK_N"/>
    <property type="match status" value="1"/>
</dbReference>
<dbReference type="AlphaFoldDB" id="A0A346NM68"/>
<feature type="transmembrane region" description="Helical" evidence="9">
    <location>
        <begin position="143"/>
        <end position="163"/>
    </location>
</feature>